<protein>
    <submittedName>
        <fullName evidence="3">Glycosyltransferase</fullName>
    </submittedName>
</protein>
<dbReference type="SUPFAM" id="SSF53756">
    <property type="entry name" value="UDP-Glycosyltransferase/glycogen phosphorylase"/>
    <property type="match status" value="1"/>
</dbReference>
<dbReference type="GO" id="GO:1901135">
    <property type="term" value="P:carbohydrate derivative metabolic process"/>
    <property type="evidence" value="ECO:0007669"/>
    <property type="project" value="UniProtKB-ARBA"/>
</dbReference>
<accession>A0A8S7B959</accession>
<comment type="caution">
    <text evidence="3">The sequence shown here is derived from an EMBL/GenBank/DDBJ whole genome shotgun (WGS) entry which is preliminary data.</text>
</comment>
<dbReference type="Pfam" id="PF00534">
    <property type="entry name" value="Glycos_transf_1"/>
    <property type="match status" value="1"/>
</dbReference>
<feature type="domain" description="Glycosyltransferase subfamily 4-like N-terminal" evidence="2">
    <location>
        <begin position="18"/>
        <end position="170"/>
    </location>
</feature>
<sequence>MNYQNKTIAISADSLANGGAEKIACNLANILSDENNVKFISFENKIEYELNTRVKLVINKIKLKNKYIRLLLYLFFARKASSDCDIVVSHMIRPNLVYCFLKIFFDFKLICVHHSSFRRINNAFIKKIVKYLYSKADAVICISSDMLNDYITQHKNKNGVLVYNPHDLARIKYLSNDINVIDKINSQFDCNLNEISYYTVVGRIIPLKRIETIVESFQNITSDNIKILIVGDGDPKYITAIQGLIKSRNLKDKFVFVGHLSNPYAVIKKSKGVILCSESEGFPNILVEALCLGKPIIASDCISGPREILCINGKLGRNEIIKNEFGILYPVGDALALAKAINYMNENHTTFIGSKIKSRVEEFNIMHIKKKYLSLINCLTKP</sequence>
<organism evidence="3 4">
    <name type="scientific">Escherichia coli</name>
    <dbReference type="NCBI Taxonomy" id="562"/>
    <lineage>
        <taxon>Bacteria</taxon>
        <taxon>Pseudomonadati</taxon>
        <taxon>Pseudomonadota</taxon>
        <taxon>Gammaproteobacteria</taxon>
        <taxon>Enterobacterales</taxon>
        <taxon>Enterobacteriaceae</taxon>
        <taxon>Escherichia</taxon>
    </lineage>
</organism>
<dbReference type="AlphaFoldDB" id="A0A8S7B959"/>
<reference evidence="3 4" key="1">
    <citation type="submission" date="2018-08" db="EMBL/GenBank/DDBJ databases">
        <authorList>
            <consortium name="GenomeTrakr network: Whole genome sequencing for foodborne pathogen traceback"/>
        </authorList>
    </citation>
    <scope>NUCLEOTIDE SEQUENCE [LARGE SCALE GENOMIC DNA]</scope>
    <source>
        <strain evidence="3 4">AZ-TG102963</strain>
    </source>
</reference>
<dbReference type="Pfam" id="PF13439">
    <property type="entry name" value="Glyco_transf_4"/>
    <property type="match status" value="1"/>
</dbReference>
<evidence type="ECO:0000259" key="2">
    <source>
        <dbReference type="Pfam" id="PF13439"/>
    </source>
</evidence>
<proteinExistence type="predicted"/>
<evidence type="ECO:0000313" key="3">
    <source>
        <dbReference type="EMBL" id="EFA9843737.1"/>
    </source>
</evidence>
<name>A0A8S7B959_ECOLX</name>
<evidence type="ECO:0000313" key="4">
    <source>
        <dbReference type="Proteomes" id="UP000523388"/>
    </source>
</evidence>
<dbReference type="CDD" id="cd03811">
    <property type="entry name" value="GT4_GT28_WabH-like"/>
    <property type="match status" value="1"/>
</dbReference>
<dbReference type="RefSeq" id="WP_053263902.1">
    <property type="nucleotide sequence ID" value="NZ_AP024123.1"/>
</dbReference>
<dbReference type="GO" id="GO:0016757">
    <property type="term" value="F:glycosyltransferase activity"/>
    <property type="evidence" value="ECO:0007669"/>
    <property type="project" value="InterPro"/>
</dbReference>
<dbReference type="EMBL" id="AASCJS010000001">
    <property type="protein sequence ID" value="EFA9843737.1"/>
    <property type="molecule type" value="Genomic_DNA"/>
</dbReference>
<dbReference type="PANTHER" id="PTHR12526">
    <property type="entry name" value="GLYCOSYLTRANSFERASE"/>
    <property type="match status" value="1"/>
</dbReference>
<gene>
    <name evidence="3" type="ORF">C1Q91_000040</name>
</gene>
<dbReference type="Proteomes" id="UP000523388">
    <property type="component" value="Unassembled WGS sequence"/>
</dbReference>
<feature type="domain" description="Glycosyl transferase family 1" evidence="1">
    <location>
        <begin position="198"/>
        <end position="347"/>
    </location>
</feature>
<evidence type="ECO:0000259" key="1">
    <source>
        <dbReference type="Pfam" id="PF00534"/>
    </source>
</evidence>
<dbReference type="Gene3D" id="3.40.50.2000">
    <property type="entry name" value="Glycogen Phosphorylase B"/>
    <property type="match status" value="2"/>
</dbReference>
<dbReference type="InterPro" id="IPR001296">
    <property type="entry name" value="Glyco_trans_1"/>
</dbReference>
<dbReference type="InterPro" id="IPR028098">
    <property type="entry name" value="Glyco_trans_4-like_N"/>
</dbReference>
<dbReference type="PANTHER" id="PTHR12526:SF630">
    <property type="entry name" value="GLYCOSYLTRANSFERASE"/>
    <property type="match status" value="1"/>
</dbReference>